<dbReference type="AlphaFoldDB" id="A0AAV5KBE4"/>
<dbReference type="CDD" id="cd15873">
    <property type="entry name" value="R-SNARE_STXBP5_6"/>
    <property type="match status" value="1"/>
</dbReference>
<dbReference type="GO" id="GO:0005886">
    <property type="term" value="C:plasma membrane"/>
    <property type="evidence" value="ECO:0007669"/>
    <property type="project" value="TreeGrafter"/>
</dbReference>
<dbReference type="SUPFAM" id="SSF50978">
    <property type="entry name" value="WD40 repeat-like"/>
    <property type="match status" value="1"/>
</dbReference>
<dbReference type="GO" id="GO:0005096">
    <property type="term" value="F:GTPase activator activity"/>
    <property type="evidence" value="ECO:0007669"/>
    <property type="project" value="TreeGrafter"/>
</dbReference>
<keyword evidence="2" id="KW-0268">Exocytosis</keyword>
<keyword evidence="5" id="KW-1185">Reference proteome</keyword>
<dbReference type="SUPFAM" id="SSF101898">
    <property type="entry name" value="NHL repeat"/>
    <property type="match status" value="1"/>
</dbReference>
<dbReference type="PANTHER" id="PTHR10241:SF27">
    <property type="entry name" value="TRANSDUCIN_WD40 REPEAT-LIKE SUPERFAMILY PROTEIN"/>
    <property type="match status" value="1"/>
</dbReference>
<evidence type="ECO:0000256" key="1">
    <source>
        <dbReference type="ARBA" id="ARBA00008070"/>
    </source>
</evidence>
<dbReference type="Pfam" id="PF08596">
    <property type="entry name" value="Lgl_C"/>
    <property type="match status" value="1"/>
</dbReference>
<organism evidence="4 5">
    <name type="scientific">Rubroshorea leprosula</name>
    <dbReference type="NCBI Taxonomy" id="152421"/>
    <lineage>
        <taxon>Eukaryota</taxon>
        <taxon>Viridiplantae</taxon>
        <taxon>Streptophyta</taxon>
        <taxon>Embryophyta</taxon>
        <taxon>Tracheophyta</taxon>
        <taxon>Spermatophyta</taxon>
        <taxon>Magnoliopsida</taxon>
        <taxon>eudicotyledons</taxon>
        <taxon>Gunneridae</taxon>
        <taxon>Pentapetalae</taxon>
        <taxon>rosids</taxon>
        <taxon>malvids</taxon>
        <taxon>Malvales</taxon>
        <taxon>Dipterocarpaceae</taxon>
        <taxon>Rubroshorea</taxon>
    </lineage>
</organism>
<evidence type="ECO:0000313" key="4">
    <source>
        <dbReference type="EMBL" id="GKV21896.1"/>
    </source>
</evidence>
<dbReference type="GO" id="GO:0005737">
    <property type="term" value="C:cytoplasm"/>
    <property type="evidence" value="ECO:0007669"/>
    <property type="project" value="TreeGrafter"/>
</dbReference>
<feature type="domain" description="Lethal giant larvae (Lgl)-like C-terminal" evidence="3">
    <location>
        <begin position="564"/>
        <end position="843"/>
    </location>
</feature>
<dbReference type="PANTHER" id="PTHR10241">
    <property type="entry name" value="LETHAL 2 GIANT LARVAE PROTEIN"/>
    <property type="match status" value="1"/>
</dbReference>
<evidence type="ECO:0000259" key="3">
    <source>
        <dbReference type="Pfam" id="PF08596"/>
    </source>
</evidence>
<dbReference type="EMBL" id="BPVZ01000058">
    <property type="protein sequence ID" value="GKV21896.1"/>
    <property type="molecule type" value="Genomic_DNA"/>
</dbReference>
<dbReference type="GO" id="GO:0019905">
    <property type="term" value="F:syntaxin binding"/>
    <property type="evidence" value="ECO:0007669"/>
    <property type="project" value="TreeGrafter"/>
</dbReference>
<dbReference type="GO" id="GO:0045159">
    <property type="term" value="F:myosin II binding"/>
    <property type="evidence" value="ECO:0007669"/>
    <property type="project" value="TreeGrafter"/>
</dbReference>
<gene>
    <name evidence="4" type="ORF">SLEP1_g31827</name>
</gene>
<comment type="similarity">
    <text evidence="1">Belongs to the WD repeat L(2)GL family.</text>
</comment>
<accession>A0AAV5KBE4</accession>
<protein>
    <recommendedName>
        <fullName evidence="3">Lethal giant larvae (Lgl)-like C-terminal domain-containing protein</fullName>
    </recommendedName>
</protein>
<evidence type="ECO:0000256" key="2">
    <source>
        <dbReference type="ARBA" id="ARBA00022483"/>
    </source>
</evidence>
<evidence type="ECO:0000313" key="5">
    <source>
        <dbReference type="Proteomes" id="UP001054252"/>
    </source>
</evidence>
<reference evidence="4 5" key="1">
    <citation type="journal article" date="2021" name="Commun. Biol.">
        <title>The genome of Shorea leprosula (Dipterocarpaceae) highlights the ecological relevance of drought in aseasonal tropical rainforests.</title>
        <authorList>
            <person name="Ng K.K.S."/>
            <person name="Kobayashi M.J."/>
            <person name="Fawcett J.A."/>
            <person name="Hatakeyama M."/>
            <person name="Paape T."/>
            <person name="Ng C.H."/>
            <person name="Ang C.C."/>
            <person name="Tnah L.H."/>
            <person name="Lee C.T."/>
            <person name="Nishiyama T."/>
            <person name="Sese J."/>
            <person name="O'Brien M.J."/>
            <person name="Copetti D."/>
            <person name="Mohd Noor M.I."/>
            <person name="Ong R.C."/>
            <person name="Putra M."/>
            <person name="Sireger I.Z."/>
            <person name="Indrioko S."/>
            <person name="Kosugi Y."/>
            <person name="Izuno A."/>
            <person name="Isagi Y."/>
            <person name="Lee S.L."/>
            <person name="Shimizu K.K."/>
        </authorList>
    </citation>
    <scope>NUCLEOTIDE SEQUENCE [LARGE SCALE GENOMIC DNA]</scope>
    <source>
        <strain evidence="4">214</strain>
    </source>
</reference>
<name>A0AAV5KBE4_9ROSI</name>
<dbReference type="InterPro" id="IPR013905">
    <property type="entry name" value="Lgl_C_dom"/>
</dbReference>
<sequence>MFVRKLVEKASISKKPGGNADGLKASDVDPRLVFHYGIPFGSSKFSYDPIQKILAVSTKDGRIKFFGKGNTQAVLESSETVPSKFLEFIQNQGILLNVNFKNHIEVWNIDKKLLSHVHVSKGDITSFTVMQHGPYMYAGDSVGNITVFKLDQELCHMVQMKYTIPFSASHGNLTEVSGDTAVTYILPQLTAESKRILIIFRDGVITLWDIRESRSTFVTGGNMLQSLTHEGKQATSACWVCPFGSKVAIGYSNGEVLIWSIPTSNLKPESALESGTQTTPIFKLNLGFKSEKIPIASLKWTYADGKASRLYVMGASEAGSINVLQVILLNEHTESRNIKLGLPLSEACLDLEIISSTIEQNKHKQDFLLLIGKSGHIYIFDDSSIEKYLLQCQSRSPPSLPREVMAKMPFLDSNIIISKLVTGNHYMLHAEDDYIILTKDIPSPFPLETKSKEGSHLNSNHFNGFSEIKNLYITGHSDGAIHFWDLSCPFPIPVLSLKQQSEDDFSLSGIPLTALHFDGNSRILVSGDQSGTVRIFKFKPEPYATENSFISFQGSTKKANNHIIQSVKVLKANGGSVLSLNINHSSKHLAIGTDQGYVSVVDIEGPNLLYERHVTSEICTGITSLQFKTCNLLNFEKNLLVVATKDSSVLAFDSDTGNMLSTSVVRPKKPSKALFMQILDGQDTLVRGSSMSTEVDITKGSPVEDAIPKQSVLLLCSEKAAYVYSFVQAVQGVKKVFYKKKFQSASCCLASVFHSASDMGLMLVFDSGKVEIRSLPELSLLKETSIRGFRYSTQKLNSSSDSSICSSVEGDLVMVNSDQELFIASVLPQKESFRLLDSVSQVYRKDLSLSHDDLAPGPTVQKEKKKGIFGSVLKGSKTKHVPEVEIEDTKESIEELSTIFSTANFQCEDETGDNLAADEDEMDLKIDDIDIDDLGERKPKEQNMLAGLDKKKLASKLQAFTGKLKQMKVVKNEKSIAKEEPQEEKTNAVDQIKKKYGFSSSSETSVAKMAESKLQENLRKLQGISLKTTEMQDTAKSFASMAKELLRTTEDKKSS</sequence>
<dbReference type="GO" id="GO:0006887">
    <property type="term" value="P:exocytosis"/>
    <property type="evidence" value="ECO:0007669"/>
    <property type="project" value="UniProtKB-KW"/>
</dbReference>
<comment type="caution">
    <text evidence="4">The sequence shown here is derived from an EMBL/GenBank/DDBJ whole genome shotgun (WGS) entry which is preliminary data.</text>
</comment>
<dbReference type="InterPro" id="IPR015943">
    <property type="entry name" value="WD40/YVTN_repeat-like_dom_sf"/>
</dbReference>
<dbReference type="InterPro" id="IPR001680">
    <property type="entry name" value="WD40_rpt"/>
</dbReference>
<dbReference type="GO" id="GO:0006893">
    <property type="term" value="P:Golgi to plasma membrane transport"/>
    <property type="evidence" value="ECO:0007669"/>
    <property type="project" value="TreeGrafter"/>
</dbReference>
<proteinExistence type="inferred from homology"/>
<dbReference type="SMART" id="SM00320">
    <property type="entry name" value="WD40"/>
    <property type="match status" value="5"/>
</dbReference>
<dbReference type="FunFam" id="2.130.10.10:FF:002568">
    <property type="entry name" value="Syntaxin-binding protein 5 isoform A"/>
    <property type="match status" value="1"/>
</dbReference>
<dbReference type="InterPro" id="IPR036322">
    <property type="entry name" value="WD40_repeat_dom_sf"/>
</dbReference>
<dbReference type="Gene3D" id="2.130.10.10">
    <property type="entry name" value="YVTN repeat-like/Quinoprotein amine dehydrogenase"/>
    <property type="match status" value="2"/>
</dbReference>
<dbReference type="Proteomes" id="UP001054252">
    <property type="component" value="Unassembled WGS sequence"/>
</dbReference>